<comment type="caution">
    <text evidence="5">The sequence shown here is derived from an EMBL/GenBank/DDBJ whole genome shotgun (WGS) entry which is preliminary data.</text>
</comment>
<evidence type="ECO:0000256" key="3">
    <source>
        <dbReference type="SAM" id="Phobius"/>
    </source>
</evidence>
<gene>
    <name evidence="5" type="ORF">VHUM_00004</name>
</gene>
<keyword evidence="1" id="KW-0378">Hydrolase</keyword>
<dbReference type="InterPro" id="IPR029058">
    <property type="entry name" value="AB_hydrolase_fold"/>
</dbReference>
<dbReference type="SUPFAM" id="SSF53474">
    <property type="entry name" value="alpha/beta-Hydrolases"/>
    <property type="match status" value="1"/>
</dbReference>
<evidence type="ECO:0000313" key="5">
    <source>
        <dbReference type="EMBL" id="TXT15501.1"/>
    </source>
</evidence>
<reference evidence="5 6" key="1">
    <citation type="journal article" date="2019" name="PLoS Genet.">
        <title>Convergent evolution of linked mating-type loci in basidiomycete fungi.</title>
        <authorList>
            <person name="Sun S."/>
            <person name="Coelho M.A."/>
            <person name="Heitman J."/>
            <person name="Nowrousian M."/>
        </authorList>
    </citation>
    <scope>NUCLEOTIDE SEQUENCE [LARGE SCALE GENOMIC DNA]</scope>
    <source>
        <strain evidence="5 6">CBS 4282</strain>
    </source>
</reference>
<organism evidence="5 6">
    <name type="scientific">Vanrija humicola</name>
    <name type="common">Yeast</name>
    <name type="synonym">Cryptococcus humicola</name>
    <dbReference type="NCBI Taxonomy" id="5417"/>
    <lineage>
        <taxon>Eukaryota</taxon>
        <taxon>Fungi</taxon>
        <taxon>Dikarya</taxon>
        <taxon>Basidiomycota</taxon>
        <taxon>Agaricomycotina</taxon>
        <taxon>Tremellomycetes</taxon>
        <taxon>Trichosporonales</taxon>
        <taxon>Trichosporonaceae</taxon>
        <taxon>Vanrija</taxon>
    </lineage>
</organism>
<dbReference type="Proteomes" id="UP000473826">
    <property type="component" value="Unassembled WGS sequence"/>
</dbReference>
<protein>
    <recommendedName>
        <fullName evidence="4">Alpha/beta hydrolase fold-3 domain-containing protein</fullName>
    </recommendedName>
</protein>
<dbReference type="InterPro" id="IPR013094">
    <property type="entry name" value="AB_hydrolase_3"/>
</dbReference>
<dbReference type="OrthoDB" id="408631at2759"/>
<feature type="domain" description="Alpha/beta hydrolase fold-3" evidence="4">
    <location>
        <begin position="155"/>
        <end position="362"/>
    </location>
</feature>
<keyword evidence="6" id="KW-1185">Reference proteome</keyword>
<keyword evidence="3" id="KW-1133">Transmembrane helix</keyword>
<dbReference type="GO" id="GO:0016787">
    <property type="term" value="F:hydrolase activity"/>
    <property type="evidence" value="ECO:0007669"/>
    <property type="project" value="UniProtKB-KW"/>
</dbReference>
<sequence length="446" mass="48469">MPAPVVYPVATFRGAPRQAPNGIPRRLGIALELLAQAIVALLTPFNVLLWLIFRPPQTLRVFLMSRIVRDSRWLTPFIIANEGKYSASHKPRRTLIPYGDIEKTVTITNVTAPPAKRQPAAPPVVRPAETYGFILSPNGAKGKGTEKAKPGEKIIIYYHGGAYVIGHPMWTPFPLKIARDTRTRVYSSNYRKTASPGTAWPAQLQDGLSAWEYVTRELEFEPHNVILMGESAGGHLSLAISTQLSEWGLTVPGGLALCSPWLDPTLSFERDPKSWSDYLSHRWAGYTVPSLLRHLTPEGTASKLVSPGIQPPGSFKNLVDGKTVFVSVGTTEMLGTEIYSFIKTLKNEGVKTSVFEDPYGLHIAPVLTLLAPGPATYTKFAAGVKGLVRDIDAANKERAKEQAAKEIVKEAPKEAAKEAPKETAKEATKDTAKASANGSANGSAKK</sequence>
<dbReference type="EMBL" id="QKWK01000001">
    <property type="protein sequence ID" value="TXT15501.1"/>
    <property type="molecule type" value="Genomic_DNA"/>
</dbReference>
<feature type="transmembrane region" description="Helical" evidence="3">
    <location>
        <begin position="33"/>
        <end position="53"/>
    </location>
</feature>
<dbReference type="InterPro" id="IPR050300">
    <property type="entry name" value="GDXG_lipolytic_enzyme"/>
</dbReference>
<evidence type="ECO:0000256" key="1">
    <source>
        <dbReference type="ARBA" id="ARBA00022801"/>
    </source>
</evidence>
<dbReference type="Gene3D" id="3.40.50.1820">
    <property type="entry name" value="alpha/beta hydrolase"/>
    <property type="match status" value="1"/>
</dbReference>
<dbReference type="PANTHER" id="PTHR48081:SF8">
    <property type="entry name" value="ALPHA_BETA HYDROLASE FOLD-3 DOMAIN-CONTAINING PROTEIN-RELATED"/>
    <property type="match status" value="1"/>
</dbReference>
<keyword evidence="3" id="KW-0812">Transmembrane</keyword>
<dbReference type="AlphaFoldDB" id="A0A7D8Z029"/>
<evidence type="ECO:0000259" key="4">
    <source>
        <dbReference type="Pfam" id="PF07859"/>
    </source>
</evidence>
<feature type="compositionally biased region" description="Basic and acidic residues" evidence="2">
    <location>
        <begin position="403"/>
        <end position="432"/>
    </location>
</feature>
<proteinExistence type="predicted"/>
<accession>A0A7D8Z029</accession>
<feature type="compositionally biased region" description="Low complexity" evidence="2">
    <location>
        <begin position="433"/>
        <end position="446"/>
    </location>
</feature>
<dbReference type="Pfam" id="PF07859">
    <property type="entry name" value="Abhydrolase_3"/>
    <property type="match status" value="1"/>
</dbReference>
<keyword evidence="3" id="KW-0472">Membrane</keyword>
<evidence type="ECO:0000256" key="2">
    <source>
        <dbReference type="SAM" id="MobiDB-lite"/>
    </source>
</evidence>
<feature type="region of interest" description="Disordered" evidence="2">
    <location>
        <begin position="403"/>
        <end position="446"/>
    </location>
</feature>
<name>A0A7D8Z029_VANHU</name>
<dbReference type="PANTHER" id="PTHR48081">
    <property type="entry name" value="AB HYDROLASE SUPERFAMILY PROTEIN C4A8.06C"/>
    <property type="match status" value="1"/>
</dbReference>
<evidence type="ECO:0000313" key="6">
    <source>
        <dbReference type="Proteomes" id="UP000473826"/>
    </source>
</evidence>